<dbReference type="Pfam" id="PF07690">
    <property type="entry name" value="MFS_1"/>
    <property type="match status" value="1"/>
</dbReference>
<dbReference type="Gene3D" id="1.20.1250.20">
    <property type="entry name" value="MFS general substrate transporter like domains"/>
    <property type="match status" value="2"/>
</dbReference>
<evidence type="ECO:0000256" key="4">
    <source>
        <dbReference type="SAM" id="MobiDB-lite"/>
    </source>
</evidence>
<dbReference type="InterPro" id="IPR036259">
    <property type="entry name" value="MFS_trans_sf"/>
</dbReference>
<feature type="domain" description="Major facilitator superfamily (MFS) profile" evidence="6">
    <location>
        <begin position="200"/>
        <end position="450"/>
    </location>
</feature>
<feature type="transmembrane region" description="Helical" evidence="5">
    <location>
        <begin position="265"/>
        <end position="285"/>
    </location>
</feature>
<organism evidence="7 8">
    <name type="scientific">Aquibaculum arenosum</name>
    <dbReference type="NCBI Taxonomy" id="3032591"/>
    <lineage>
        <taxon>Bacteria</taxon>
        <taxon>Pseudomonadati</taxon>
        <taxon>Pseudomonadota</taxon>
        <taxon>Alphaproteobacteria</taxon>
        <taxon>Rhodospirillales</taxon>
        <taxon>Rhodovibrionaceae</taxon>
        <taxon>Aquibaculum</taxon>
    </lineage>
</organism>
<accession>A0ABT5YM70</accession>
<feature type="transmembrane region" description="Helical" evidence="5">
    <location>
        <begin position="358"/>
        <end position="375"/>
    </location>
</feature>
<feature type="region of interest" description="Disordered" evidence="4">
    <location>
        <begin position="412"/>
        <end position="450"/>
    </location>
</feature>
<evidence type="ECO:0000313" key="7">
    <source>
        <dbReference type="EMBL" id="MDF2096061.1"/>
    </source>
</evidence>
<dbReference type="CDD" id="cd17477">
    <property type="entry name" value="MFS_YcaD_like"/>
    <property type="match status" value="1"/>
</dbReference>
<protein>
    <submittedName>
        <fullName evidence="7">MFS transporter</fullName>
    </submittedName>
</protein>
<keyword evidence="2 5" id="KW-1133">Transmembrane helix</keyword>
<keyword evidence="1 5" id="KW-0812">Transmembrane</keyword>
<feature type="transmembrane region" description="Helical" evidence="5">
    <location>
        <begin position="157"/>
        <end position="178"/>
    </location>
</feature>
<sequence length="450" mass="47334">MLLHALSALWALFLGIAVILLANGLQNALLGVRANMEAFPAWVTGVVMAGYFLGFLLGSIITPRLVQRVGHVRVFGAFASLASVAVLLHALFVHPLPWFTMRLVTGFCFAALYIVAESWLNERSDNHNRGALLSLYMTISLAGMGAGQFLLTVADPSGFDLFILVSVLISLAVVPMLISASPTPAFETPSKLSLQELYAISPLGVIGAVGTGMSHGALFGMGAVVAREIGLALAEVSLFMGVVFLGGILLQFPIGRLSDRFDRRLVLTVVTFAAALAASGALFFALLGNMLADFVCMTLVGGTSLPLYALVVLHSNDHLRLDQMVAASSTLYFLVGLGASLGPVLVGLAMSLQGPEAFFLWLILLHSAVGCFALYRMTRSPMVPLEDQGAYVPLAGSVTATVSTATLVTESLAEEEAAQEEAAEAESEAEAPGWEEDTTEMQGSAAPAPA</sequence>
<comment type="caution">
    <text evidence="7">The sequence shown here is derived from an EMBL/GenBank/DDBJ whole genome shotgun (WGS) entry which is preliminary data.</text>
</comment>
<keyword evidence="3 5" id="KW-0472">Membrane</keyword>
<feature type="transmembrane region" description="Helical" evidence="5">
    <location>
        <begin position="74"/>
        <end position="93"/>
    </location>
</feature>
<reference evidence="7 8" key="1">
    <citation type="submission" date="2023-03" db="EMBL/GenBank/DDBJ databases">
        <title>Fodinicurvata sp. CAU 1616 isolated from sea sendiment.</title>
        <authorList>
            <person name="Kim W."/>
        </authorList>
    </citation>
    <scope>NUCLEOTIDE SEQUENCE [LARGE SCALE GENOMIC DNA]</scope>
    <source>
        <strain evidence="7 8">CAU 1616</strain>
    </source>
</reference>
<evidence type="ECO:0000256" key="3">
    <source>
        <dbReference type="ARBA" id="ARBA00023136"/>
    </source>
</evidence>
<keyword evidence="8" id="KW-1185">Reference proteome</keyword>
<feature type="transmembrane region" description="Helical" evidence="5">
    <location>
        <begin position="231"/>
        <end position="253"/>
    </location>
</feature>
<evidence type="ECO:0000256" key="1">
    <source>
        <dbReference type="ARBA" id="ARBA00022692"/>
    </source>
</evidence>
<dbReference type="SUPFAM" id="SSF103473">
    <property type="entry name" value="MFS general substrate transporter"/>
    <property type="match status" value="1"/>
</dbReference>
<feature type="compositionally biased region" description="Acidic residues" evidence="4">
    <location>
        <begin position="412"/>
        <end position="439"/>
    </location>
</feature>
<dbReference type="InterPro" id="IPR020846">
    <property type="entry name" value="MFS_dom"/>
</dbReference>
<evidence type="ECO:0000259" key="6">
    <source>
        <dbReference type="PROSITE" id="PS50850"/>
    </source>
</evidence>
<dbReference type="InterPro" id="IPR047200">
    <property type="entry name" value="MFS_YcaD-like"/>
</dbReference>
<dbReference type="PANTHER" id="PTHR23521:SF3">
    <property type="entry name" value="MFS TRANSPORTER"/>
    <property type="match status" value="1"/>
</dbReference>
<dbReference type="InterPro" id="IPR011701">
    <property type="entry name" value="MFS"/>
</dbReference>
<dbReference type="PROSITE" id="PS50850">
    <property type="entry name" value="MFS"/>
    <property type="match status" value="1"/>
</dbReference>
<dbReference type="EMBL" id="JARHUD010000004">
    <property type="protein sequence ID" value="MDF2096061.1"/>
    <property type="molecule type" value="Genomic_DNA"/>
</dbReference>
<feature type="transmembrane region" description="Helical" evidence="5">
    <location>
        <begin position="331"/>
        <end position="352"/>
    </location>
</feature>
<evidence type="ECO:0000256" key="2">
    <source>
        <dbReference type="ARBA" id="ARBA00022989"/>
    </source>
</evidence>
<gene>
    <name evidence="7" type="ORF">P2G67_08745</name>
</gene>
<name>A0ABT5YM70_9PROT</name>
<feature type="transmembrane region" description="Helical" evidence="5">
    <location>
        <begin position="132"/>
        <end position="151"/>
    </location>
</feature>
<evidence type="ECO:0000256" key="5">
    <source>
        <dbReference type="SAM" id="Phobius"/>
    </source>
</evidence>
<feature type="transmembrane region" description="Helical" evidence="5">
    <location>
        <begin position="99"/>
        <end position="120"/>
    </location>
</feature>
<dbReference type="RefSeq" id="WP_275822095.1">
    <property type="nucleotide sequence ID" value="NZ_JARHUD010000004.1"/>
</dbReference>
<dbReference type="PANTHER" id="PTHR23521">
    <property type="entry name" value="TRANSPORTER MFS SUPERFAMILY"/>
    <property type="match status" value="1"/>
</dbReference>
<feature type="transmembrane region" description="Helical" evidence="5">
    <location>
        <begin position="199"/>
        <end position="225"/>
    </location>
</feature>
<evidence type="ECO:0000313" key="8">
    <source>
        <dbReference type="Proteomes" id="UP001215503"/>
    </source>
</evidence>
<proteinExistence type="predicted"/>
<feature type="transmembrane region" description="Helical" evidence="5">
    <location>
        <begin position="291"/>
        <end position="311"/>
    </location>
</feature>
<dbReference type="Proteomes" id="UP001215503">
    <property type="component" value="Unassembled WGS sequence"/>
</dbReference>
<feature type="transmembrane region" description="Helical" evidence="5">
    <location>
        <begin position="40"/>
        <end position="62"/>
    </location>
</feature>